<accession>A0A4S8KL56</accession>
<keyword evidence="3" id="KW-1185">Reference proteome</keyword>
<dbReference type="AlphaFoldDB" id="A0A4S8KL56"/>
<evidence type="ECO:0000256" key="1">
    <source>
        <dbReference type="SAM" id="MobiDB-lite"/>
    </source>
</evidence>
<name>A0A4S8KL56_DENBC</name>
<gene>
    <name evidence="2" type="ORF">K435DRAFT_813534</name>
</gene>
<evidence type="ECO:0000313" key="2">
    <source>
        <dbReference type="EMBL" id="THU76296.1"/>
    </source>
</evidence>
<organism evidence="2 3">
    <name type="scientific">Dendrothele bispora (strain CBS 962.96)</name>
    <dbReference type="NCBI Taxonomy" id="1314807"/>
    <lineage>
        <taxon>Eukaryota</taxon>
        <taxon>Fungi</taxon>
        <taxon>Dikarya</taxon>
        <taxon>Basidiomycota</taxon>
        <taxon>Agaricomycotina</taxon>
        <taxon>Agaricomycetes</taxon>
        <taxon>Agaricomycetidae</taxon>
        <taxon>Agaricales</taxon>
        <taxon>Agaricales incertae sedis</taxon>
        <taxon>Dendrothele</taxon>
    </lineage>
</organism>
<reference evidence="2 3" key="1">
    <citation type="journal article" date="2019" name="Nat. Ecol. Evol.">
        <title>Megaphylogeny resolves global patterns of mushroom evolution.</title>
        <authorList>
            <person name="Varga T."/>
            <person name="Krizsan K."/>
            <person name="Foldi C."/>
            <person name="Dima B."/>
            <person name="Sanchez-Garcia M."/>
            <person name="Sanchez-Ramirez S."/>
            <person name="Szollosi G.J."/>
            <person name="Szarkandi J.G."/>
            <person name="Papp V."/>
            <person name="Albert L."/>
            <person name="Andreopoulos W."/>
            <person name="Angelini C."/>
            <person name="Antonin V."/>
            <person name="Barry K.W."/>
            <person name="Bougher N.L."/>
            <person name="Buchanan P."/>
            <person name="Buyck B."/>
            <person name="Bense V."/>
            <person name="Catcheside P."/>
            <person name="Chovatia M."/>
            <person name="Cooper J."/>
            <person name="Damon W."/>
            <person name="Desjardin D."/>
            <person name="Finy P."/>
            <person name="Geml J."/>
            <person name="Haridas S."/>
            <person name="Hughes K."/>
            <person name="Justo A."/>
            <person name="Karasinski D."/>
            <person name="Kautmanova I."/>
            <person name="Kiss B."/>
            <person name="Kocsube S."/>
            <person name="Kotiranta H."/>
            <person name="LaButti K.M."/>
            <person name="Lechner B.E."/>
            <person name="Liimatainen K."/>
            <person name="Lipzen A."/>
            <person name="Lukacs Z."/>
            <person name="Mihaltcheva S."/>
            <person name="Morgado L.N."/>
            <person name="Niskanen T."/>
            <person name="Noordeloos M.E."/>
            <person name="Ohm R.A."/>
            <person name="Ortiz-Santana B."/>
            <person name="Ovrebo C."/>
            <person name="Racz N."/>
            <person name="Riley R."/>
            <person name="Savchenko A."/>
            <person name="Shiryaev A."/>
            <person name="Soop K."/>
            <person name="Spirin V."/>
            <person name="Szebenyi C."/>
            <person name="Tomsovsky M."/>
            <person name="Tulloss R.E."/>
            <person name="Uehling J."/>
            <person name="Grigoriev I.V."/>
            <person name="Vagvolgyi C."/>
            <person name="Papp T."/>
            <person name="Martin F.M."/>
            <person name="Miettinen O."/>
            <person name="Hibbett D.S."/>
            <person name="Nagy L.G."/>
        </authorList>
    </citation>
    <scope>NUCLEOTIDE SEQUENCE [LARGE SCALE GENOMIC DNA]</scope>
    <source>
        <strain evidence="2 3">CBS 962.96</strain>
    </source>
</reference>
<proteinExistence type="predicted"/>
<sequence length="214" mass="24448">MPWILHIPRAYLEQKGKINIGYPGDQISRRSDRVVSVSRSTEDSGPIVDGTWVGMYVRVVQKEKLRDQAQEGVSEERVDFKHKTCRAFIYTKKTKQYVDGDEVRTFPEFQRFDSDNRTLGYPLSPNVPSWLKGSERAIEHAGVPRYCVSYTNPTSFHFKEKRTGQRERRKNRGEGKDRGTKEESSSNTEAARKPGSTEKKGPGGEKDEKKGEFG</sequence>
<dbReference type="Proteomes" id="UP000297245">
    <property type="component" value="Unassembled WGS sequence"/>
</dbReference>
<evidence type="ECO:0000313" key="3">
    <source>
        <dbReference type="Proteomes" id="UP000297245"/>
    </source>
</evidence>
<protein>
    <submittedName>
        <fullName evidence="2">Uncharacterized protein</fullName>
    </submittedName>
</protein>
<feature type="region of interest" description="Disordered" evidence="1">
    <location>
        <begin position="157"/>
        <end position="214"/>
    </location>
</feature>
<dbReference type="EMBL" id="ML181007">
    <property type="protein sequence ID" value="THU76296.1"/>
    <property type="molecule type" value="Genomic_DNA"/>
</dbReference>